<dbReference type="EMBL" id="BK003925">
    <property type="protein sequence ID" value="DAA02623.1"/>
    <property type="molecule type" value="Genomic_DNA"/>
</dbReference>
<reference evidence="2" key="1">
    <citation type="journal article" date="2003" name="Genome Biol.">
        <title>An integrated gene annotation and transcriptional profiling approach towards the full gene content of the Drosophila genome.</title>
        <authorList>
            <person name="Hild M."/>
            <person name="Beckmann B."/>
            <person name="Haas S.A."/>
            <person name="Koch B."/>
            <person name="Solovyev V."/>
            <person name="Busold C."/>
            <person name="Fellenberg K."/>
            <person name="Boutros M."/>
            <person name="Vingron M."/>
            <person name="Sauer F."/>
            <person name="Hoheisel J.D."/>
            <person name="Paro R."/>
        </authorList>
    </citation>
    <scope>NUCLEOTIDE SEQUENCE</scope>
</reference>
<accession>Q6IG41</accession>
<sequence>MAGERKRGGEHGQVRKPQGKDTQAAVMIWLRILCGISAVEPLSTYMMGEAIDVATVCCRSFYRRSC</sequence>
<evidence type="ECO:0000256" key="1">
    <source>
        <dbReference type="SAM" id="MobiDB-lite"/>
    </source>
</evidence>
<proteinExistence type="predicted"/>
<dbReference type="AlphaFoldDB" id="Q6IG41"/>
<feature type="region of interest" description="Disordered" evidence="1">
    <location>
        <begin position="1"/>
        <end position="20"/>
    </location>
</feature>
<name>Q6IG41_DROME</name>
<gene>
    <name evidence="2" type="ORF">HDC07309</name>
</gene>
<organism evidence="2">
    <name type="scientific">Drosophila melanogaster</name>
    <name type="common">Fruit fly</name>
    <dbReference type="NCBI Taxonomy" id="7227"/>
    <lineage>
        <taxon>Eukaryota</taxon>
        <taxon>Metazoa</taxon>
        <taxon>Ecdysozoa</taxon>
        <taxon>Arthropoda</taxon>
        <taxon>Hexapoda</taxon>
        <taxon>Insecta</taxon>
        <taxon>Pterygota</taxon>
        <taxon>Neoptera</taxon>
        <taxon>Endopterygota</taxon>
        <taxon>Diptera</taxon>
        <taxon>Brachycera</taxon>
        <taxon>Muscomorpha</taxon>
        <taxon>Ephydroidea</taxon>
        <taxon>Drosophilidae</taxon>
        <taxon>Drosophila</taxon>
        <taxon>Sophophora</taxon>
    </lineage>
</organism>
<protein>
    <submittedName>
        <fullName evidence="2">HDC07309</fullName>
    </submittedName>
</protein>
<feature type="compositionally biased region" description="Basic and acidic residues" evidence="1">
    <location>
        <begin position="1"/>
        <end position="13"/>
    </location>
</feature>
<evidence type="ECO:0000313" key="2">
    <source>
        <dbReference type="EMBL" id="DAA02623.1"/>
    </source>
</evidence>